<evidence type="ECO:0000313" key="1">
    <source>
        <dbReference type="EMBL" id="GAH23428.1"/>
    </source>
</evidence>
<comment type="caution">
    <text evidence="1">The sequence shown here is derived from an EMBL/GenBank/DDBJ whole genome shotgun (WGS) entry which is preliminary data.</text>
</comment>
<gene>
    <name evidence="1" type="ORF">S01H4_65180</name>
</gene>
<organism evidence="1">
    <name type="scientific">marine sediment metagenome</name>
    <dbReference type="NCBI Taxonomy" id="412755"/>
    <lineage>
        <taxon>unclassified sequences</taxon>
        <taxon>metagenomes</taxon>
        <taxon>ecological metagenomes</taxon>
    </lineage>
</organism>
<sequence length="39" mass="4381">YIHGTGNLITATGISSVTKILEEIFLPIVYKDKFIKEDL</sequence>
<dbReference type="AlphaFoldDB" id="X1FRP6"/>
<feature type="non-terminal residue" evidence="1">
    <location>
        <position position="1"/>
    </location>
</feature>
<dbReference type="EMBL" id="BART01039788">
    <property type="protein sequence ID" value="GAH23428.1"/>
    <property type="molecule type" value="Genomic_DNA"/>
</dbReference>
<accession>X1FRP6</accession>
<reference evidence="1" key="1">
    <citation type="journal article" date="2014" name="Front. Microbiol.">
        <title>High frequency of phylogenetically diverse reductive dehalogenase-homologous genes in deep subseafloor sedimentary metagenomes.</title>
        <authorList>
            <person name="Kawai M."/>
            <person name="Futagami T."/>
            <person name="Toyoda A."/>
            <person name="Takaki Y."/>
            <person name="Nishi S."/>
            <person name="Hori S."/>
            <person name="Arai W."/>
            <person name="Tsubouchi T."/>
            <person name="Morono Y."/>
            <person name="Uchiyama I."/>
            <person name="Ito T."/>
            <person name="Fujiyama A."/>
            <person name="Inagaki F."/>
            <person name="Takami H."/>
        </authorList>
    </citation>
    <scope>NUCLEOTIDE SEQUENCE</scope>
    <source>
        <strain evidence="1">Expedition CK06-06</strain>
    </source>
</reference>
<name>X1FRP6_9ZZZZ</name>
<protein>
    <submittedName>
        <fullName evidence="1">Uncharacterized protein</fullName>
    </submittedName>
</protein>
<proteinExistence type="predicted"/>